<feature type="signal peptide" evidence="1">
    <location>
        <begin position="1"/>
        <end position="16"/>
    </location>
</feature>
<sequence length="98" mass="11279">MLMMNLLAESFLAVECSTCLFGTWKSLTHEFSRIDHYLWSAHRPVHSTRDRASQSFTAESDGIDQIFSSQNAYLHLNPSATFELHQTSCRRVGFPRVR</sequence>
<keyword evidence="3" id="KW-1185">Reference proteome</keyword>
<proteinExistence type="predicted"/>
<dbReference type="EMBL" id="KZ293752">
    <property type="protein sequence ID" value="PBK80114.1"/>
    <property type="molecule type" value="Genomic_DNA"/>
</dbReference>
<reference evidence="3" key="1">
    <citation type="journal article" date="2017" name="Nat. Ecol. Evol.">
        <title>Genome expansion and lineage-specific genetic innovations in the forest pathogenic fungi Armillaria.</title>
        <authorList>
            <person name="Sipos G."/>
            <person name="Prasanna A.N."/>
            <person name="Walter M.C."/>
            <person name="O'Connor E."/>
            <person name="Balint B."/>
            <person name="Krizsan K."/>
            <person name="Kiss B."/>
            <person name="Hess J."/>
            <person name="Varga T."/>
            <person name="Slot J."/>
            <person name="Riley R."/>
            <person name="Boka B."/>
            <person name="Rigling D."/>
            <person name="Barry K."/>
            <person name="Lee J."/>
            <person name="Mihaltcheva S."/>
            <person name="LaButti K."/>
            <person name="Lipzen A."/>
            <person name="Waldron R."/>
            <person name="Moloney N.M."/>
            <person name="Sperisen C."/>
            <person name="Kredics L."/>
            <person name="Vagvoelgyi C."/>
            <person name="Patrignani A."/>
            <person name="Fitzpatrick D."/>
            <person name="Nagy I."/>
            <person name="Doyle S."/>
            <person name="Anderson J.B."/>
            <person name="Grigoriev I.V."/>
            <person name="Gueldener U."/>
            <person name="Muensterkoetter M."/>
            <person name="Nagy L.G."/>
        </authorList>
    </citation>
    <scope>NUCLEOTIDE SEQUENCE [LARGE SCALE GENOMIC DNA]</scope>
    <source>
        <strain evidence="3">Ar21-2</strain>
    </source>
</reference>
<keyword evidence="1" id="KW-0732">Signal</keyword>
<name>A0A2H3CFM4_ARMGA</name>
<evidence type="ECO:0000313" key="3">
    <source>
        <dbReference type="Proteomes" id="UP000217790"/>
    </source>
</evidence>
<protein>
    <recommendedName>
        <fullName evidence="4">Secreted protein</fullName>
    </recommendedName>
</protein>
<feature type="chain" id="PRO_5013581293" description="Secreted protein" evidence="1">
    <location>
        <begin position="17"/>
        <end position="98"/>
    </location>
</feature>
<accession>A0A2H3CFM4</accession>
<evidence type="ECO:0000313" key="2">
    <source>
        <dbReference type="EMBL" id="PBK80114.1"/>
    </source>
</evidence>
<dbReference type="InParanoid" id="A0A2H3CFM4"/>
<evidence type="ECO:0000256" key="1">
    <source>
        <dbReference type="SAM" id="SignalP"/>
    </source>
</evidence>
<gene>
    <name evidence="2" type="ORF">ARMGADRAFT_86297</name>
</gene>
<dbReference type="AlphaFoldDB" id="A0A2H3CFM4"/>
<organism evidence="2 3">
    <name type="scientific">Armillaria gallica</name>
    <name type="common">Bulbous honey fungus</name>
    <name type="synonym">Armillaria bulbosa</name>
    <dbReference type="NCBI Taxonomy" id="47427"/>
    <lineage>
        <taxon>Eukaryota</taxon>
        <taxon>Fungi</taxon>
        <taxon>Dikarya</taxon>
        <taxon>Basidiomycota</taxon>
        <taxon>Agaricomycotina</taxon>
        <taxon>Agaricomycetes</taxon>
        <taxon>Agaricomycetidae</taxon>
        <taxon>Agaricales</taxon>
        <taxon>Marasmiineae</taxon>
        <taxon>Physalacriaceae</taxon>
        <taxon>Armillaria</taxon>
    </lineage>
</organism>
<evidence type="ECO:0008006" key="4">
    <source>
        <dbReference type="Google" id="ProtNLM"/>
    </source>
</evidence>
<dbReference type="Proteomes" id="UP000217790">
    <property type="component" value="Unassembled WGS sequence"/>
</dbReference>